<dbReference type="Proteomes" id="UP001431634">
    <property type="component" value="Unassembled WGS sequence"/>
</dbReference>
<protein>
    <submittedName>
        <fullName evidence="1">Uncharacterized protein</fullName>
    </submittedName>
</protein>
<comment type="caution">
    <text evidence="1">The sequence shown here is derived from an EMBL/GenBank/DDBJ whole genome shotgun (WGS) entry which is preliminary data.</text>
</comment>
<organism evidence="1 2">
    <name type="scientific">Commensalibacter oyaizuii</name>
    <dbReference type="NCBI Taxonomy" id="3043873"/>
    <lineage>
        <taxon>Bacteria</taxon>
        <taxon>Pseudomonadati</taxon>
        <taxon>Pseudomonadota</taxon>
        <taxon>Alphaproteobacteria</taxon>
        <taxon>Acetobacterales</taxon>
        <taxon>Acetobacteraceae</taxon>
    </lineage>
</organism>
<evidence type="ECO:0000313" key="1">
    <source>
        <dbReference type="EMBL" id="MDI2091907.1"/>
    </source>
</evidence>
<reference evidence="1" key="1">
    <citation type="submission" date="2023-05" db="EMBL/GenBank/DDBJ databases">
        <title>Whole genome sequence of Commensalibacter sp.</title>
        <authorList>
            <person name="Charoenyingcharoen P."/>
            <person name="Yukphan P."/>
        </authorList>
    </citation>
    <scope>NUCLEOTIDE SEQUENCE</scope>
    <source>
        <strain evidence="1">TBRC 16381</strain>
    </source>
</reference>
<dbReference type="RefSeq" id="WP_281449074.1">
    <property type="nucleotide sequence ID" value="NZ_JASBAO010000006.1"/>
</dbReference>
<sequence>MNKKLKIIFGLILVLILAGGFKMLTASKEYQYDVNVASAGDYSVLLDFNHNY</sequence>
<evidence type="ECO:0000313" key="2">
    <source>
        <dbReference type="Proteomes" id="UP001431634"/>
    </source>
</evidence>
<accession>A0ABT6Q465</accession>
<dbReference type="EMBL" id="JASBAO010000006">
    <property type="protein sequence ID" value="MDI2091907.1"/>
    <property type="molecule type" value="Genomic_DNA"/>
</dbReference>
<keyword evidence="2" id="KW-1185">Reference proteome</keyword>
<gene>
    <name evidence="1" type="ORF">QJV27_11090</name>
</gene>
<name>A0ABT6Q465_9PROT</name>
<proteinExistence type="predicted"/>